<evidence type="ECO:0000259" key="1">
    <source>
        <dbReference type="Pfam" id="PF01425"/>
    </source>
</evidence>
<name>A0A8J6MZH3_9DELT</name>
<evidence type="ECO:0000313" key="2">
    <source>
        <dbReference type="EMBL" id="MBC8178052.1"/>
    </source>
</evidence>
<organism evidence="2 3">
    <name type="scientific">Candidatus Desulfacyla euxinica</name>
    <dbReference type="NCBI Taxonomy" id="2841693"/>
    <lineage>
        <taxon>Bacteria</taxon>
        <taxon>Deltaproteobacteria</taxon>
        <taxon>Candidatus Desulfacyla</taxon>
    </lineage>
</organism>
<reference evidence="2 3" key="1">
    <citation type="submission" date="2020-08" db="EMBL/GenBank/DDBJ databases">
        <title>Bridging the membrane lipid divide: bacteria of the FCB group superphylum have the potential to synthesize archaeal ether lipids.</title>
        <authorList>
            <person name="Villanueva L."/>
            <person name="Von Meijenfeldt F.A.B."/>
            <person name="Westbye A.B."/>
            <person name="Yadav S."/>
            <person name="Hopmans E.C."/>
            <person name="Dutilh B.E."/>
            <person name="Sinninghe Damste J.S."/>
        </authorList>
    </citation>
    <scope>NUCLEOTIDE SEQUENCE [LARGE SCALE GENOMIC DNA]</scope>
    <source>
        <strain evidence="2">NIOZ-UU27</strain>
    </source>
</reference>
<dbReference type="PANTHER" id="PTHR11895:SF76">
    <property type="entry name" value="INDOLEACETAMIDE HYDROLASE"/>
    <property type="match status" value="1"/>
</dbReference>
<dbReference type="PROSITE" id="PS00571">
    <property type="entry name" value="AMIDASES"/>
    <property type="match status" value="1"/>
</dbReference>
<proteinExistence type="predicted"/>
<dbReference type="InterPro" id="IPR023631">
    <property type="entry name" value="Amidase_dom"/>
</dbReference>
<dbReference type="AlphaFoldDB" id="A0A8J6MZH3"/>
<gene>
    <name evidence="2" type="ORF">H8E19_11665</name>
</gene>
<dbReference type="EMBL" id="JACNJD010000252">
    <property type="protein sequence ID" value="MBC8178052.1"/>
    <property type="molecule type" value="Genomic_DNA"/>
</dbReference>
<dbReference type="SUPFAM" id="SSF75304">
    <property type="entry name" value="Amidase signature (AS) enzymes"/>
    <property type="match status" value="1"/>
</dbReference>
<dbReference type="InterPro" id="IPR020556">
    <property type="entry name" value="Amidase_CS"/>
</dbReference>
<evidence type="ECO:0000313" key="3">
    <source>
        <dbReference type="Proteomes" id="UP000650524"/>
    </source>
</evidence>
<dbReference type="InterPro" id="IPR000120">
    <property type="entry name" value="Amidase"/>
</dbReference>
<comment type="caution">
    <text evidence="2">The sequence shown here is derived from an EMBL/GenBank/DDBJ whole genome shotgun (WGS) entry which is preliminary data.</text>
</comment>
<dbReference type="Proteomes" id="UP000650524">
    <property type="component" value="Unassembled WGS sequence"/>
</dbReference>
<sequence length="469" mass="51056">MKNLTELTARQAVSLLKRGEVSPLELIEASADRIAEVEAEVNAMPTLCLDRARDHGRQLMANPCDDPPPHYLYGLPIAIKDLTDVSSVRTTYGSTIFSDHVPERSDYLVETLEANGAIVIGKTNTPEFGAGANTFNNVFGKTLNPWNLKMTCGGSSGGSAAALATGEVWLAAGSDLGGSLRTPASFCSIVGFRPSPGRISTGPNQTLFGSLSVQGPMARNVPDTALMLDAQIGYHPGDPISLPRPRSSYLEAVEQPEKPERIGFSLDLGIPPVDNEVKEICLRTVKSWENMGVRVEEACPDFSRAEEIFQTLRALMFLKFLPLLDKHRDQLKPDIIWNIEKGTGLTGSDISRAEQMRADLYYSVLEFFQEYDLLVCPAAVAPPFDVNIQYLEELDGIKFDTYISWLVPTFAVTLTACPSISLPCGFTGSGLPVGIQIVGPPRREDRVLSAAAIFEEENALPVQTPIDPR</sequence>
<dbReference type="Gene3D" id="3.90.1300.10">
    <property type="entry name" value="Amidase signature (AS) domain"/>
    <property type="match status" value="1"/>
</dbReference>
<dbReference type="InterPro" id="IPR036928">
    <property type="entry name" value="AS_sf"/>
</dbReference>
<dbReference type="GO" id="GO:0003824">
    <property type="term" value="F:catalytic activity"/>
    <property type="evidence" value="ECO:0007669"/>
    <property type="project" value="InterPro"/>
</dbReference>
<feature type="domain" description="Amidase" evidence="1">
    <location>
        <begin position="25"/>
        <end position="448"/>
    </location>
</feature>
<dbReference type="Pfam" id="PF01425">
    <property type="entry name" value="Amidase"/>
    <property type="match status" value="1"/>
</dbReference>
<accession>A0A8J6MZH3</accession>
<protein>
    <submittedName>
        <fullName evidence="2">Amidase</fullName>
    </submittedName>
</protein>
<dbReference type="PANTHER" id="PTHR11895">
    <property type="entry name" value="TRANSAMIDASE"/>
    <property type="match status" value="1"/>
</dbReference>